<dbReference type="AlphaFoldDB" id="A0A5B0RM57"/>
<dbReference type="EMBL" id="VDEP01000173">
    <property type="protein sequence ID" value="KAA1126145.1"/>
    <property type="molecule type" value="Genomic_DNA"/>
</dbReference>
<protein>
    <submittedName>
        <fullName evidence="1">Uncharacterized protein</fullName>
    </submittedName>
</protein>
<organism evidence="1 2">
    <name type="scientific">Puccinia graminis f. sp. tritici</name>
    <dbReference type="NCBI Taxonomy" id="56615"/>
    <lineage>
        <taxon>Eukaryota</taxon>
        <taxon>Fungi</taxon>
        <taxon>Dikarya</taxon>
        <taxon>Basidiomycota</taxon>
        <taxon>Pucciniomycotina</taxon>
        <taxon>Pucciniomycetes</taxon>
        <taxon>Pucciniales</taxon>
        <taxon>Pucciniaceae</taxon>
        <taxon>Puccinia</taxon>
    </lineage>
</organism>
<sequence length="113" mass="12738">MSVLGKDPDSNMQVANLENLPFYMKMSISNRSSHCQLPLATLGKISDRAQLLQRSTPHMRFRAMWDGFGHNDWCKLKSQKELNVMIILIQALGEGKSAIDKPDISLHSALKEL</sequence>
<dbReference type="Proteomes" id="UP000325313">
    <property type="component" value="Unassembled WGS sequence"/>
</dbReference>
<name>A0A5B0RM57_PUCGR</name>
<accession>A0A5B0RM57</accession>
<comment type="caution">
    <text evidence="1">The sequence shown here is derived from an EMBL/GenBank/DDBJ whole genome shotgun (WGS) entry which is preliminary data.</text>
</comment>
<reference evidence="1 2" key="1">
    <citation type="submission" date="2019-05" db="EMBL/GenBank/DDBJ databases">
        <title>Emergence of the Ug99 lineage of the wheat stem rust pathogen through somatic hybridization.</title>
        <authorList>
            <person name="Li F."/>
            <person name="Upadhyaya N.M."/>
            <person name="Sperschneider J."/>
            <person name="Matny O."/>
            <person name="Nguyen-Phuc H."/>
            <person name="Mago R."/>
            <person name="Raley C."/>
            <person name="Miller M.E."/>
            <person name="Silverstein K.A.T."/>
            <person name="Henningsen E."/>
            <person name="Hirsch C.D."/>
            <person name="Visser B."/>
            <person name="Pretorius Z.A."/>
            <person name="Steffenson B.J."/>
            <person name="Schwessinger B."/>
            <person name="Dodds P.N."/>
            <person name="Figueroa M."/>
        </authorList>
    </citation>
    <scope>NUCLEOTIDE SEQUENCE [LARGE SCALE GENOMIC DNA]</scope>
    <source>
        <strain evidence="1 2">Ug99</strain>
    </source>
</reference>
<gene>
    <name evidence="1" type="ORF">PGTUg99_029089</name>
</gene>
<evidence type="ECO:0000313" key="1">
    <source>
        <dbReference type="EMBL" id="KAA1126145.1"/>
    </source>
</evidence>
<evidence type="ECO:0000313" key="2">
    <source>
        <dbReference type="Proteomes" id="UP000325313"/>
    </source>
</evidence>
<proteinExistence type="predicted"/>